<dbReference type="InterPro" id="IPR051628">
    <property type="entry name" value="LUBAC_E3_Ligases"/>
</dbReference>
<feature type="region of interest" description="Disordered" evidence="9">
    <location>
        <begin position="675"/>
        <end position="762"/>
    </location>
</feature>
<protein>
    <submittedName>
        <fullName evidence="11">RING finger protein</fullName>
    </submittedName>
</protein>
<organism evidence="11">
    <name type="scientific">Ajellomyces dermatitidis (strain ATCC 18188 / CBS 674.68)</name>
    <name type="common">Blastomyces dermatitidis</name>
    <dbReference type="NCBI Taxonomy" id="653446"/>
    <lineage>
        <taxon>Eukaryota</taxon>
        <taxon>Fungi</taxon>
        <taxon>Dikarya</taxon>
        <taxon>Ascomycota</taxon>
        <taxon>Pezizomycotina</taxon>
        <taxon>Eurotiomycetes</taxon>
        <taxon>Eurotiomycetidae</taxon>
        <taxon>Onygenales</taxon>
        <taxon>Ajellomycetaceae</taxon>
        <taxon>Blastomyces</taxon>
    </lineage>
</organism>
<dbReference type="CDD" id="cd16630">
    <property type="entry name" value="RING-HC_RBR_RNF216"/>
    <property type="match status" value="1"/>
</dbReference>
<evidence type="ECO:0000256" key="5">
    <source>
        <dbReference type="ARBA" id="ARBA00022771"/>
    </source>
</evidence>
<dbReference type="Gene3D" id="1.20.120.1750">
    <property type="match status" value="1"/>
</dbReference>
<dbReference type="CDD" id="cd20353">
    <property type="entry name" value="Rcat_RBR_RNF216"/>
    <property type="match status" value="1"/>
</dbReference>
<feature type="compositionally biased region" description="Low complexity" evidence="9">
    <location>
        <begin position="697"/>
        <end position="713"/>
    </location>
</feature>
<dbReference type="SMART" id="SM00647">
    <property type="entry name" value="IBR"/>
    <property type="match status" value="2"/>
</dbReference>
<evidence type="ECO:0000313" key="11">
    <source>
        <dbReference type="EMBL" id="EGE82271.1"/>
    </source>
</evidence>
<feature type="domain" description="RING-type" evidence="10">
    <location>
        <begin position="255"/>
        <end position="475"/>
    </location>
</feature>
<evidence type="ECO:0000256" key="2">
    <source>
        <dbReference type="ARBA" id="ARBA00022679"/>
    </source>
</evidence>
<evidence type="ECO:0000256" key="8">
    <source>
        <dbReference type="SAM" id="Coils"/>
    </source>
</evidence>
<dbReference type="EMBL" id="GG749431">
    <property type="protein sequence ID" value="EGE82271.1"/>
    <property type="molecule type" value="Genomic_DNA"/>
</dbReference>
<feature type="coiled-coil region" evidence="8">
    <location>
        <begin position="213"/>
        <end position="248"/>
    </location>
</feature>
<dbReference type="GO" id="GO:0008270">
    <property type="term" value="F:zinc ion binding"/>
    <property type="evidence" value="ECO:0007669"/>
    <property type="project" value="UniProtKB-KW"/>
</dbReference>
<feature type="region of interest" description="Disordered" evidence="9">
    <location>
        <begin position="16"/>
        <end position="45"/>
    </location>
</feature>
<dbReference type="CDD" id="cd20339">
    <property type="entry name" value="BRcat_RBR_RNF216"/>
    <property type="match status" value="1"/>
</dbReference>
<proteinExistence type="predicted"/>
<keyword evidence="4" id="KW-0677">Repeat</keyword>
<dbReference type="InterPro" id="IPR044066">
    <property type="entry name" value="TRIAD_supradom"/>
</dbReference>
<dbReference type="Proteomes" id="UP000007802">
    <property type="component" value="Unassembled WGS sequence"/>
</dbReference>
<sequence>MKRKLTEIIDLTGDDENGAIKVPRSSGASRLGQPRARSTSPQNRNDQMYARVATIFPSISFKYVGQLYKRLAFVNPGVEVEEALVHLIMDLGPYPKEEEEEVVAKLEKLPQNIPRKSQQSTSSKRAWGRDDGVIRGKSYYRDSQYLLEQNFPKIRPEYIRFVLQSQKSLFAAYASLDESENTPNMTNPLPLHRQRSNQGPVELVRQPDIPMNSDILRELQDALEERRKREESRQREKELAKLDAEKEATCIAQGNVMECKCCYTDVPIIHMIPCAGENIHFFCKECVRSTAKSQIGVMKYEVNCMDISGCGAGFDKQILAKVLGDPLMKKLEQLQQRDEIARAELEGLHDCPFCDFKAICPPIEMGDCQFYCQNPACRKVSCRRCGLAAHSPQTCEQANDKKTPARQKIEEAMSEALIRTCPNPKCKVKIIKEDGCNKMTCVKCRSVMCYVCKKAITTEGYRHFNKRPNSCPLHDGRSNSRHFEEVSSAHKKAIDEVMKANPQLNIEELAVEAPKNEHHKSVDHRRYLQHLRNQQQHYNDLLRRRQNPGAPANPAQPGAAGPAHVPMYAAVNHNHPLAVAYPQAIPVPNGANQFLHFRGDMEQMNTVEQPPHPTHQPIVRQDPQQPHIWNHGWDFHFIPPAAAPVPVPFPHVPSVHPQQYNHGHHQHYHYQYDHLGYPVQGTPMPQQRVSAARKDQNQNQNQNGNQNQNLRLNQPRDINQAQQHSPPQPQLKNPQGPPKFRIHSNLRFPLSAPPPAPQPVMSTLPNSFGPIPSLNPHPQWNQQLNKPLVMRGVPDKTQSHNQTVLTQPSPLPTQPTHMQARPAVPGQRIASNNNININHTNNNNNNNNDPHHINRPIFRYPVDVPDRGLGEFPYN</sequence>
<evidence type="ECO:0000256" key="1">
    <source>
        <dbReference type="ARBA" id="ARBA00004906"/>
    </source>
</evidence>
<dbReference type="PANTHER" id="PTHR22770">
    <property type="entry name" value="UBIQUITIN CONJUGATING ENZYME 7 INTERACTING PROTEIN-RELATED"/>
    <property type="match status" value="1"/>
</dbReference>
<dbReference type="Pfam" id="PF26200">
    <property type="entry name" value="Rcat_RNF216"/>
    <property type="match status" value="1"/>
</dbReference>
<dbReference type="SUPFAM" id="SSF57850">
    <property type="entry name" value="RING/U-box"/>
    <property type="match status" value="1"/>
</dbReference>
<keyword evidence="3" id="KW-0479">Metal-binding</keyword>
<keyword evidence="2" id="KW-0808">Transferase</keyword>
<dbReference type="InterPro" id="IPR002867">
    <property type="entry name" value="IBR_dom"/>
</dbReference>
<dbReference type="OrthoDB" id="10009520at2759"/>
<dbReference type="PROSITE" id="PS51873">
    <property type="entry name" value="TRIAD"/>
    <property type="match status" value="1"/>
</dbReference>
<keyword evidence="7" id="KW-0862">Zinc</keyword>
<evidence type="ECO:0000259" key="10">
    <source>
        <dbReference type="PROSITE" id="PS51873"/>
    </source>
</evidence>
<evidence type="ECO:0000256" key="6">
    <source>
        <dbReference type="ARBA" id="ARBA00022786"/>
    </source>
</evidence>
<evidence type="ECO:0000256" key="3">
    <source>
        <dbReference type="ARBA" id="ARBA00022723"/>
    </source>
</evidence>
<dbReference type="PANTHER" id="PTHR22770:SF47">
    <property type="entry name" value="E3 UBIQUITIN-PROTEIN LIGASE RNF216"/>
    <property type="match status" value="1"/>
</dbReference>
<reference evidence="11" key="1">
    <citation type="submission" date="2010-03" db="EMBL/GenBank/DDBJ databases">
        <title>Annotation of Blastomyces dermatitidis strain ATCC 18188.</title>
        <authorList>
            <consortium name="The Broad Institute Genome Sequencing Platform"/>
            <consortium name="Broad Institute Genome Sequencing Center for Infectious Disease."/>
            <person name="Cuomo C."/>
            <person name="Klein B."/>
            <person name="Sullivan T."/>
            <person name="Heitman J."/>
            <person name="Young S."/>
            <person name="Zeng Q."/>
            <person name="Gargeya S."/>
            <person name="Alvarado L."/>
            <person name="Berlin A.M."/>
            <person name="Chapman S.B."/>
            <person name="Chen Z."/>
            <person name="Freedman E."/>
            <person name="Gellesch M."/>
            <person name="Goldberg J."/>
            <person name="Griggs A."/>
            <person name="Gujja S."/>
            <person name="Heilman E."/>
            <person name="Heiman D."/>
            <person name="Howarth C."/>
            <person name="Mehta T."/>
            <person name="Neiman D."/>
            <person name="Pearson M."/>
            <person name="Roberts A."/>
            <person name="Saif S."/>
            <person name="Shea T."/>
            <person name="Shenoy N."/>
            <person name="Sisk P."/>
            <person name="Stolte C."/>
            <person name="Sykes S."/>
            <person name="White J."/>
            <person name="Yandava C."/>
            <person name="Haas B."/>
            <person name="Nusbaum C."/>
            <person name="Birren B."/>
        </authorList>
    </citation>
    <scope>NUCLEOTIDE SEQUENCE [LARGE SCALE GENOMIC DNA]</scope>
    <source>
        <strain evidence="11">ATCC 18188</strain>
    </source>
</reference>
<name>F2TGA8_AJEDA</name>
<evidence type="ECO:0000256" key="4">
    <source>
        <dbReference type="ARBA" id="ARBA00022737"/>
    </source>
</evidence>
<dbReference type="HOGENOM" id="CLU_341596_0_0_1"/>
<keyword evidence="5" id="KW-0863">Zinc-finger</keyword>
<keyword evidence="6" id="KW-0833">Ubl conjugation pathway</keyword>
<feature type="compositionally biased region" description="Polar residues" evidence="9">
    <location>
        <begin position="36"/>
        <end position="45"/>
    </location>
</feature>
<gene>
    <name evidence="11" type="ORF">BDDG_05214</name>
</gene>
<evidence type="ECO:0000256" key="9">
    <source>
        <dbReference type="SAM" id="MobiDB-lite"/>
    </source>
</evidence>
<dbReference type="InterPro" id="IPR047545">
    <property type="entry name" value="BRcat_RBR_RNF216"/>
</dbReference>
<dbReference type="GO" id="GO:0016740">
    <property type="term" value="F:transferase activity"/>
    <property type="evidence" value="ECO:0007669"/>
    <property type="project" value="UniProtKB-KW"/>
</dbReference>
<feature type="compositionally biased region" description="Polar residues" evidence="9">
    <location>
        <begin position="716"/>
        <end position="733"/>
    </location>
</feature>
<dbReference type="InterPro" id="IPR047546">
    <property type="entry name" value="Rcat_RBR_RNF216"/>
</dbReference>
<comment type="pathway">
    <text evidence="1">Protein modification; protein ubiquitination.</text>
</comment>
<dbReference type="InterPro" id="IPR047544">
    <property type="entry name" value="RING-HC_RBR_RNF216"/>
</dbReference>
<accession>F2TGA8</accession>
<feature type="region of interest" description="Disordered" evidence="9">
    <location>
        <begin position="800"/>
        <end position="819"/>
    </location>
</feature>
<dbReference type="AlphaFoldDB" id="F2TGA8"/>
<keyword evidence="8" id="KW-0175">Coiled coil</keyword>
<evidence type="ECO:0000256" key="7">
    <source>
        <dbReference type="ARBA" id="ARBA00022833"/>
    </source>
</evidence>